<dbReference type="GO" id="GO:0050708">
    <property type="term" value="P:regulation of protein secretion"/>
    <property type="evidence" value="ECO:0007669"/>
    <property type="project" value="TreeGrafter"/>
</dbReference>
<dbReference type="PANTHER" id="PTHR45965:SF3">
    <property type="entry name" value="INACTIVE RHOMBOID PROTEIN 1"/>
    <property type="match status" value="1"/>
</dbReference>
<feature type="transmembrane region" description="Helical" evidence="8">
    <location>
        <begin position="766"/>
        <end position="790"/>
    </location>
</feature>
<feature type="compositionally biased region" description="Polar residues" evidence="7">
    <location>
        <begin position="59"/>
        <end position="69"/>
    </location>
</feature>
<comment type="similarity">
    <text evidence="2">Belongs to the peptidase S54 family.</text>
</comment>
<feature type="transmembrane region" description="Helical" evidence="8">
    <location>
        <begin position="912"/>
        <end position="935"/>
    </location>
</feature>
<evidence type="ECO:0000313" key="11">
    <source>
        <dbReference type="EMBL" id="CAG9120935.1"/>
    </source>
</evidence>
<evidence type="ECO:0000256" key="2">
    <source>
        <dbReference type="ARBA" id="ARBA00009045"/>
    </source>
</evidence>
<dbReference type="Pfam" id="PF01694">
    <property type="entry name" value="Rhomboid"/>
    <property type="match status" value="1"/>
</dbReference>
<dbReference type="PANTHER" id="PTHR45965">
    <property type="entry name" value="INACTIVE RHOMBOID PROTEIN"/>
    <property type="match status" value="1"/>
</dbReference>
<dbReference type="OrthoDB" id="2146116at2759"/>
<accession>A0A1I7S8C0</accession>
<protein>
    <submittedName>
        <fullName evidence="10">(pine wood nematode) hypothetical protein</fullName>
    </submittedName>
    <submittedName>
        <fullName evidence="14">Rhomboid domain-containing protein</fullName>
    </submittedName>
</protein>
<keyword evidence="4" id="KW-0256">Endoplasmic reticulum</keyword>
<evidence type="ECO:0000256" key="3">
    <source>
        <dbReference type="ARBA" id="ARBA00022692"/>
    </source>
</evidence>
<dbReference type="eggNOG" id="KOG2290">
    <property type="taxonomic scope" value="Eukaryota"/>
</dbReference>
<evidence type="ECO:0000313" key="13">
    <source>
        <dbReference type="Proteomes" id="UP000659654"/>
    </source>
</evidence>
<evidence type="ECO:0000256" key="5">
    <source>
        <dbReference type="ARBA" id="ARBA00022989"/>
    </source>
</evidence>
<keyword evidence="6 8" id="KW-0472">Membrane</keyword>
<dbReference type="SUPFAM" id="SSF144091">
    <property type="entry name" value="Rhomboid-like"/>
    <property type="match status" value="1"/>
</dbReference>
<feature type="transmembrane region" description="Helical" evidence="8">
    <location>
        <begin position="830"/>
        <end position="849"/>
    </location>
</feature>
<sequence>MVEEEENAPKLPQKPSKISFSAENLVEEHANSISTRPDAAKSWRSEGENVGGVGKSGLYKSQSNPLRSSTENRRQPLRRAYSIREKISHETAKFFGLPMHEDAPEASVNSGLNEQISSQENKWKKRRFRHLKSAYGVKTDEVVQKLQNIDTTDSAGNHLDNLSVYTAVEPEKRDSVAKMAYNAVQSILNGDMFRKKRLPTLAEERGSSVSALASPTPAYQPIRERNKLRNKRSFPLMSHYQINLPSASAQQESTVGQSFRSHDAPSTSTSPHQVEDVEARKDMYEQFEPAGFTGSTPEAPSGTTGLYGPRMKTPKLEKTEDSEVPTTSTPMEQPKVRQHRVVCRTDRPQEWQQPLFSTSVTVEHEHPADTMEMHEWPRKRMRDPSQTPIIEFSDQFLDDYRLTPPERTRQFPVEPADRHQDTTKPLIGPHVARTPATSTPGQRHHRGVGDLVHAKERRVHCIRQVLEATRNPQGISRERPSKWSRDYWFGRRGQRERSLPIFGQYKRTKADPLKGLADSRDDYRPIFTYWCTAVQIAVSFIVLLIFGIGTDFTHGIGVIERSGDVLASSMSFQHIVIFEQNNIFIGPRFSDLVHIGAKYTPCMRQDPRIQRLIADERALENNSTGCCVGPDGCFQTSSCPKQFATFHKFVHDGSHRAVCGQDPRYCLSPRSVKPVEWSVNITDWPVCQEKVPDHDIPQREAHMKCEVMGRPCCIQMHGQCRITTREYCDFVRGYYHENATLCSQVSCLNDVCGMTPFMQKEVPDQFYRFFSALFIHAGILPILVTCGIQLTIMRKFEHMIGWIRMAIIYFVSGIGGYLASASFAPYMPSVGPASAQAGVLGALVLNVIYNWNVLTNPKRALLQHLALAAFLFLTGFFPYIDNWAQVTGFIYGMIMFVAVVPYVTFGRGTRLVIVIFSLITAGVLTFFLMVLFYGLPVIDSPWLDKFNCPFSGHICEQQGLTLRSWLPI</sequence>
<dbReference type="SMR" id="A0A1I7S8C0"/>
<feature type="compositionally biased region" description="Polar residues" evidence="7">
    <location>
        <begin position="293"/>
        <end position="304"/>
    </location>
</feature>
<feature type="transmembrane region" description="Helical" evidence="8">
    <location>
        <begin position="886"/>
        <end position="905"/>
    </location>
</feature>
<evidence type="ECO:0000313" key="10">
    <source>
        <dbReference type="EMBL" id="CAD5230068.1"/>
    </source>
</evidence>
<evidence type="ECO:0000313" key="12">
    <source>
        <dbReference type="Proteomes" id="UP000095284"/>
    </source>
</evidence>
<keyword evidence="3 8" id="KW-0812">Transmembrane</keyword>
<feature type="region of interest" description="Disordered" evidence="7">
    <location>
        <begin position="247"/>
        <end position="275"/>
    </location>
</feature>
<evidence type="ECO:0000256" key="6">
    <source>
        <dbReference type="ARBA" id="ARBA00023136"/>
    </source>
</evidence>
<reference evidence="11" key="2">
    <citation type="submission" date="2020-08" db="EMBL/GenBank/DDBJ databases">
        <authorList>
            <person name="Kikuchi T."/>
        </authorList>
    </citation>
    <scope>NUCLEOTIDE SEQUENCE</scope>
    <source>
        <strain evidence="10">Ka4C1</strain>
    </source>
</reference>
<feature type="compositionally biased region" description="Polar residues" evidence="7">
    <location>
        <begin position="247"/>
        <end position="272"/>
    </location>
</feature>
<feature type="region of interest" description="Disordered" evidence="7">
    <location>
        <begin position="28"/>
        <end position="78"/>
    </location>
</feature>
<dbReference type="GO" id="GO:0004252">
    <property type="term" value="F:serine-type endopeptidase activity"/>
    <property type="evidence" value="ECO:0007669"/>
    <property type="project" value="InterPro"/>
</dbReference>
<dbReference type="FunFam" id="1.20.1540.10:FF:000025">
    <property type="entry name" value="Putative rhomboid family"/>
    <property type="match status" value="1"/>
</dbReference>
<feature type="region of interest" description="Disordered" evidence="7">
    <location>
        <begin position="1"/>
        <end position="20"/>
    </location>
</feature>
<evidence type="ECO:0000256" key="8">
    <source>
        <dbReference type="SAM" id="Phobius"/>
    </source>
</evidence>
<dbReference type="InterPro" id="IPR035952">
    <property type="entry name" value="Rhomboid-like_sf"/>
</dbReference>
<feature type="region of interest" description="Disordered" evidence="7">
    <location>
        <begin position="203"/>
        <end position="227"/>
    </location>
</feature>
<feature type="region of interest" description="Disordered" evidence="7">
    <location>
        <begin position="413"/>
        <end position="446"/>
    </location>
</feature>
<dbReference type="Gene3D" id="1.20.1540.10">
    <property type="entry name" value="Rhomboid-like"/>
    <property type="match status" value="1"/>
</dbReference>
<feature type="region of interest" description="Disordered" evidence="7">
    <location>
        <begin position="289"/>
        <end position="339"/>
    </location>
</feature>
<keyword evidence="13" id="KW-1185">Reference proteome</keyword>
<comment type="subcellular location">
    <subcellularLocation>
        <location evidence="1">Endoplasmic reticulum membrane</location>
        <topology evidence="1">Multi-pass membrane protein</topology>
    </subcellularLocation>
</comment>
<dbReference type="InterPro" id="IPR051512">
    <property type="entry name" value="Inactive_Rhomboid"/>
</dbReference>
<organism evidence="12 14">
    <name type="scientific">Bursaphelenchus xylophilus</name>
    <name type="common">Pinewood nematode worm</name>
    <name type="synonym">Aphelenchoides xylophilus</name>
    <dbReference type="NCBI Taxonomy" id="6326"/>
    <lineage>
        <taxon>Eukaryota</taxon>
        <taxon>Metazoa</taxon>
        <taxon>Ecdysozoa</taxon>
        <taxon>Nematoda</taxon>
        <taxon>Chromadorea</taxon>
        <taxon>Rhabditida</taxon>
        <taxon>Tylenchina</taxon>
        <taxon>Tylenchomorpha</taxon>
        <taxon>Aphelenchoidea</taxon>
        <taxon>Aphelenchoididae</taxon>
        <taxon>Bursaphelenchus</taxon>
    </lineage>
</organism>
<dbReference type="InterPro" id="IPR022764">
    <property type="entry name" value="Peptidase_S54_rhomboid_dom"/>
</dbReference>
<feature type="transmembrane region" description="Helical" evidence="8">
    <location>
        <begin position="861"/>
        <end position="880"/>
    </location>
</feature>
<keyword evidence="5 8" id="KW-1133">Transmembrane helix</keyword>
<evidence type="ECO:0000256" key="4">
    <source>
        <dbReference type="ARBA" id="ARBA00022824"/>
    </source>
</evidence>
<dbReference type="Proteomes" id="UP000095284">
    <property type="component" value="Unplaced"/>
</dbReference>
<dbReference type="Proteomes" id="UP000582659">
    <property type="component" value="Unassembled WGS sequence"/>
</dbReference>
<evidence type="ECO:0000256" key="7">
    <source>
        <dbReference type="SAM" id="MobiDB-lite"/>
    </source>
</evidence>
<name>A0A1I7S8C0_BURXY</name>
<feature type="transmembrane region" description="Helical" evidence="8">
    <location>
        <begin position="802"/>
        <end position="824"/>
    </location>
</feature>
<dbReference type="EMBL" id="CAJFDI010000005">
    <property type="protein sequence ID" value="CAD5230068.1"/>
    <property type="molecule type" value="Genomic_DNA"/>
</dbReference>
<dbReference type="GO" id="GO:0005789">
    <property type="term" value="C:endoplasmic reticulum membrane"/>
    <property type="evidence" value="ECO:0007669"/>
    <property type="project" value="UniProtKB-SubCell"/>
</dbReference>
<dbReference type="EMBL" id="CAJFCV020000005">
    <property type="protein sequence ID" value="CAG9120935.1"/>
    <property type="molecule type" value="Genomic_DNA"/>
</dbReference>
<feature type="compositionally biased region" description="Basic and acidic residues" evidence="7">
    <location>
        <begin position="38"/>
        <end position="47"/>
    </location>
</feature>
<feature type="domain" description="Peptidase S54 rhomboid" evidence="9">
    <location>
        <begin position="764"/>
        <end position="899"/>
    </location>
</feature>
<evidence type="ECO:0000259" key="9">
    <source>
        <dbReference type="Pfam" id="PF01694"/>
    </source>
</evidence>
<proteinExistence type="inferred from homology"/>
<evidence type="ECO:0000256" key="1">
    <source>
        <dbReference type="ARBA" id="ARBA00004477"/>
    </source>
</evidence>
<evidence type="ECO:0000313" key="14">
    <source>
        <dbReference type="WBParaSite" id="BXY_0926300.1"/>
    </source>
</evidence>
<dbReference type="GO" id="GO:0042058">
    <property type="term" value="P:regulation of epidermal growth factor receptor signaling pathway"/>
    <property type="evidence" value="ECO:0007669"/>
    <property type="project" value="TreeGrafter"/>
</dbReference>
<gene>
    <name evidence="10" type="ORF">BXYJ_LOCUS10802</name>
</gene>
<dbReference type="Proteomes" id="UP000659654">
    <property type="component" value="Unassembled WGS sequence"/>
</dbReference>
<dbReference type="WBParaSite" id="BXY_0926300.1">
    <property type="protein sequence ID" value="BXY_0926300.1"/>
    <property type="gene ID" value="BXY_0926300"/>
</dbReference>
<feature type="compositionally biased region" description="Basic and acidic residues" evidence="7">
    <location>
        <begin position="413"/>
        <end position="422"/>
    </location>
</feature>
<reference evidence="14" key="1">
    <citation type="submission" date="2016-11" db="UniProtKB">
        <authorList>
            <consortium name="WormBaseParasite"/>
        </authorList>
    </citation>
    <scope>IDENTIFICATION</scope>
</reference>
<dbReference type="AlphaFoldDB" id="A0A1I7S8C0"/>